<evidence type="ECO:0000313" key="2">
    <source>
        <dbReference type="EMBL" id="KOS68038.1"/>
    </source>
</evidence>
<dbReference type="Gene3D" id="1.10.260.40">
    <property type="entry name" value="lambda repressor-like DNA-binding domains"/>
    <property type="match status" value="1"/>
</dbReference>
<keyword evidence="3" id="KW-1185">Reference proteome</keyword>
<dbReference type="InterPro" id="IPR001387">
    <property type="entry name" value="Cro/C1-type_HTH"/>
</dbReference>
<dbReference type="RefSeq" id="WP_053582851.1">
    <property type="nucleotide sequence ID" value="NZ_LGRV01000003.1"/>
</dbReference>
<dbReference type="Proteomes" id="UP000050668">
    <property type="component" value="Unassembled WGS sequence"/>
</dbReference>
<reference evidence="3" key="1">
    <citation type="submission" date="2015-07" db="EMBL/GenBank/DDBJ databases">
        <title>Fjat-14205 dsm 2895.</title>
        <authorList>
            <person name="Liu B."/>
            <person name="Wang J."/>
            <person name="Zhu Y."/>
            <person name="Liu G."/>
            <person name="Chen Q."/>
            <person name="Chen Z."/>
            <person name="Lan J."/>
            <person name="Che J."/>
            <person name="Ge C."/>
            <person name="Shi H."/>
            <person name="Pan Z."/>
            <person name="Liu X."/>
        </authorList>
    </citation>
    <scope>NUCLEOTIDE SEQUENCE [LARGE SCALE GENOMIC DNA]</scope>
    <source>
        <strain evidence="3">DSM 25560</strain>
    </source>
</reference>
<proteinExistence type="predicted"/>
<gene>
    <name evidence="2" type="ORF">AEA09_05380</name>
</gene>
<dbReference type="InterPro" id="IPR010982">
    <property type="entry name" value="Lambda_DNA-bd_dom_sf"/>
</dbReference>
<dbReference type="Pfam" id="PF01381">
    <property type="entry name" value="HTH_3"/>
    <property type="match status" value="1"/>
</dbReference>
<comment type="caution">
    <text evidence="2">The sequence shown here is derived from an EMBL/GenBank/DDBJ whole genome shotgun (WGS) entry which is preliminary data.</text>
</comment>
<dbReference type="EMBL" id="LGRV01000003">
    <property type="protein sequence ID" value="KOS68038.1"/>
    <property type="molecule type" value="Genomic_DNA"/>
</dbReference>
<organism evidence="2 3">
    <name type="scientific">Lysinibacillus contaminans</name>
    <dbReference type="NCBI Taxonomy" id="1293441"/>
    <lineage>
        <taxon>Bacteria</taxon>
        <taxon>Bacillati</taxon>
        <taxon>Bacillota</taxon>
        <taxon>Bacilli</taxon>
        <taxon>Bacillales</taxon>
        <taxon>Bacillaceae</taxon>
        <taxon>Lysinibacillus</taxon>
    </lineage>
</organism>
<evidence type="ECO:0000259" key="1">
    <source>
        <dbReference type="PROSITE" id="PS50943"/>
    </source>
</evidence>
<dbReference type="PROSITE" id="PS50943">
    <property type="entry name" value="HTH_CROC1"/>
    <property type="match status" value="1"/>
</dbReference>
<accession>A0ABR5JZG1</accession>
<feature type="domain" description="HTH cro/C1-type" evidence="1">
    <location>
        <begin position="14"/>
        <end position="46"/>
    </location>
</feature>
<dbReference type="SUPFAM" id="SSF47413">
    <property type="entry name" value="lambda repressor-like DNA-binding domains"/>
    <property type="match status" value="1"/>
</dbReference>
<evidence type="ECO:0000313" key="3">
    <source>
        <dbReference type="Proteomes" id="UP000050668"/>
    </source>
</evidence>
<protein>
    <submittedName>
        <fullName evidence="2">XRE family transcriptional regulator</fullName>
    </submittedName>
</protein>
<dbReference type="CDD" id="cd00093">
    <property type="entry name" value="HTH_XRE"/>
    <property type="match status" value="1"/>
</dbReference>
<sequence length="151" mass="17325">MHRDQLIALISDKLKLIRTEKQFTQDQMSDLLGLSKKTLVQIEKGRIQAGWTTTVTTCALFRESSILQHELGGDPLEVVDLIANHGTLQPKEKTMGGYIWWKNISEHSGYRLQQNAISNHYRILDTNNYRLLSSFDEEIAKEAWAKTLQNP</sequence>
<name>A0ABR5JZG1_9BACI</name>